<keyword evidence="2" id="KW-0812">Transmembrane</keyword>
<dbReference type="InterPro" id="IPR012902">
    <property type="entry name" value="N_methyl_site"/>
</dbReference>
<sequence length="143" mass="15625">MKSRSGFTLIELLVVIVIIGILAGVGIASYNGSLDKSRMAKVIADMKEIAEAGKKWNIVNGGGTTWPADVYPDQPSTLISDGYLEKFPRPPWSSGTYDWENWDAGATQQVTCRDCTSGGTFGAWTNTYYYCIRGNCRGGIRLN</sequence>
<dbReference type="PANTHER" id="PTHR30093">
    <property type="entry name" value="GENERAL SECRETION PATHWAY PROTEIN G"/>
    <property type="match status" value="1"/>
</dbReference>
<evidence type="ECO:0000256" key="1">
    <source>
        <dbReference type="ARBA" id="ARBA00022481"/>
    </source>
</evidence>
<dbReference type="GO" id="GO:0015628">
    <property type="term" value="P:protein secretion by the type II secretion system"/>
    <property type="evidence" value="ECO:0007669"/>
    <property type="project" value="InterPro"/>
</dbReference>
<dbReference type="NCBIfam" id="TIGR02532">
    <property type="entry name" value="IV_pilin_GFxxxE"/>
    <property type="match status" value="1"/>
</dbReference>
<organism evidence="3 4">
    <name type="scientific">candidate division WWE3 bacterium CG_4_10_14_0_2_um_filter_41_14</name>
    <dbReference type="NCBI Taxonomy" id="1975072"/>
    <lineage>
        <taxon>Bacteria</taxon>
        <taxon>Katanobacteria</taxon>
    </lineage>
</organism>
<gene>
    <name evidence="3" type="ORF">COY32_05215</name>
</gene>
<proteinExistence type="predicted"/>
<evidence type="ECO:0000313" key="4">
    <source>
        <dbReference type="Proteomes" id="UP000228920"/>
    </source>
</evidence>
<dbReference type="EMBL" id="PFNL01000133">
    <property type="protein sequence ID" value="PIZ45516.1"/>
    <property type="molecule type" value="Genomic_DNA"/>
</dbReference>
<dbReference type="InterPro" id="IPR045584">
    <property type="entry name" value="Pilin-like"/>
</dbReference>
<dbReference type="SUPFAM" id="SSF54523">
    <property type="entry name" value="Pili subunits"/>
    <property type="match status" value="1"/>
</dbReference>
<keyword evidence="1" id="KW-0488">Methylation</keyword>
<dbReference type="Gene3D" id="3.30.700.10">
    <property type="entry name" value="Glycoprotein, Type 4 Pilin"/>
    <property type="match status" value="1"/>
</dbReference>
<dbReference type="Pfam" id="PF07963">
    <property type="entry name" value="N_methyl"/>
    <property type="match status" value="1"/>
</dbReference>
<feature type="transmembrane region" description="Helical" evidence="2">
    <location>
        <begin position="6"/>
        <end position="30"/>
    </location>
</feature>
<comment type="caution">
    <text evidence="3">The sequence shown here is derived from an EMBL/GenBank/DDBJ whole genome shotgun (WGS) entry which is preliminary data.</text>
</comment>
<dbReference type="PROSITE" id="PS00409">
    <property type="entry name" value="PROKAR_NTER_METHYL"/>
    <property type="match status" value="1"/>
</dbReference>
<dbReference type="AlphaFoldDB" id="A0A2M7TH35"/>
<dbReference type="InterPro" id="IPR000983">
    <property type="entry name" value="Bac_GSPG_pilin"/>
</dbReference>
<dbReference type="PRINTS" id="PR00813">
    <property type="entry name" value="BCTERIALGSPG"/>
</dbReference>
<keyword evidence="2" id="KW-1133">Transmembrane helix</keyword>
<keyword evidence="2" id="KW-0472">Membrane</keyword>
<evidence type="ECO:0008006" key="5">
    <source>
        <dbReference type="Google" id="ProtNLM"/>
    </source>
</evidence>
<accession>A0A2M7TH35</accession>
<dbReference type="Proteomes" id="UP000228920">
    <property type="component" value="Unassembled WGS sequence"/>
</dbReference>
<evidence type="ECO:0000256" key="2">
    <source>
        <dbReference type="SAM" id="Phobius"/>
    </source>
</evidence>
<reference evidence="4" key="1">
    <citation type="submission" date="2017-09" db="EMBL/GenBank/DDBJ databases">
        <title>Depth-based differentiation of microbial function through sediment-hosted aquifers and enrichment of novel symbionts in the deep terrestrial subsurface.</title>
        <authorList>
            <person name="Probst A.J."/>
            <person name="Ladd B."/>
            <person name="Jarett J.K."/>
            <person name="Geller-Mcgrath D.E."/>
            <person name="Sieber C.M.K."/>
            <person name="Emerson J.B."/>
            <person name="Anantharaman K."/>
            <person name="Thomas B.C."/>
            <person name="Malmstrom R."/>
            <person name="Stieglmeier M."/>
            <person name="Klingl A."/>
            <person name="Woyke T."/>
            <person name="Ryan C.M."/>
            <person name="Banfield J.F."/>
        </authorList>
    </citation>
    <scope>NUCLEOTIDE SEQUENCE [LARGE SCALE GENOMIC DNA]</scope>
</reference>
<evidence type="ECO:0000313" key="3">
    <source>
        <dbReference type="EMBL" id="PIZ45516.1"/>
    </source>
</evidence>
<name>A0A2M7TH35_UNCKA</name>
<protein>
    <recommendedName>
        <fullName evidence="5">Type II secretion system protein GspG C-terminal domain-containing protein</fullName>
    </recommendedName>
</protein>
<dbReference type="GO" id="GO:0015627">
    <property type="term" value="C:type II protein secretion system complex"/>
    <property type="evidence" value="ECO:0007669"/>
    <property type="project" value="InterPro"/>
</dbReference>